<feature type="region of interest" description="Disordered" evidence="3">
    <location>
        <begin position="180"/>
        <end position="233"/>
    </location>
</feature>
<dbReference type="FunFam" id="1.10.238.10:FF:000001">
    <property type="entry name" value="Calmodulin 1"/>
    <property type="match status" value="1"/>
</dbReference>
<protein>
    <recommendedName>
        <fullName evidence="4">EF-hand domain-containing protein</fullName>
    </recommendedName>
</protein>
<feature type="region of interest" description="Disordered" evidence="3">
    <location>
        <begin position="262"/>
        <end position="414"/>
    </location>
</feature>
<dbReference type="PANTHER" id="PTHR23048">
    <property type="entry name" value="MYOSIN LIGHT CHAIN 1, 3"/>
    <property type="match status" value="1"/>
</dbReference>
<feature type="domain" description="EF-hand" evidence="4">
    <location>
        <begin position="108"/>
        <end position="143"/>
    </location>
</feature>
<name>A0A8J4AVD9_9CHLO</name>
<feature type="compositionally biased region" description="Polar residues" evidence="3">
    <location>
        <begin position="213"/>
        <end position="231"/>
    </location>
</feature>
<gene>
    <name evidence="5" type="ORF">Vafri_3074</name>
</gene>
<evidence type="ECO:0000313" key="6">
    <source>
        <dbReference type="Proteomes" id="UP000747399"/>
    </source>
</evidence>
<keyword evidence="6" id="KW-1185">Reference proteome</keyword>
<organism evidence="5 6">
    <name type="scientific">Volvox africanus</name>
    <dbReference type="NCBI Taxonomy" id="51714"/>
    <lineage>
        <taxon>Eukaryota</taxon>
        <taxon>Viridiplantae</taxon>
        <taxon>Chlorophyta</taxon>
        <taxon>core chlorophytes</taxon>
        <taxon>Chlorophyceae</taxon>
        <taxon>CS clade</taxon>
        <taxon>Chlamydomonadales</taxon>
        <taxon>Volvocaceae</taxon>
        <taxon>Volvox</taxon>
    </lineage>
</organism>
<reference evidence="5" key="1">
    <citation type="journal article" date="2021" name="Proc. Natl. Acad. Sci. U.S.A.">
        <title>Three genomes in the algal genus Volvox reveal the fate of a haploid sex-determining region after a transition to homothallism.</title>
        <authorList>
            <person name="Yamamoto K."/>
            <person name="Hamaji T."/>
            <person name="Kawai-Toyooka H."/>
            <person name="Matsuzaki R."/>
            <person name="Takahashi F."/>
            <person name="Nishimura Y."/>
            <person name="Kawachi M."/>
            <person name="Noguchi H."/>
            <person name="Minakuchi Y."/>
            <person name="Umen J.G."/>
            <person name="Toyoda A."/>
            <person name="Nozaki H."/>
        </authorList>
    </citation>
    <scope>NUCLEOTIDE SEQUENCE</scope>
    <source>
        <strain evidence="5">NIES-3780</strain>
    </source>
</reference>
<evidence type="ECO:0000256" key="2">
    <source>
        <dbReference type="ARBA" id="ARBA00022837"/>
    </source>
</evidence>
<dbReference type="InterPro" id="IPR018247">
    <property type="entry name" value="EF_Hand_1_Ca_BS"/>
</dbReference>
<accession>A0A8J4AVD9</accession>
<dbReference type="PROSITE" id="PS00303">
    <property type="entry name" value="S100_CABP"/>
    <property type="match status" value="1"/>
</dbReference>
<evidence type="ECO:0000313" key="5">
    <source>
        <dbReference type="EMBL" id="GIL45969.1"/>
    </source>
</evidence>
<dbReference type="EMBL" id="BNCO01000003">
    <property type="protein sequence ID" value="GIL45969.1"/>
    <property type="molecule type" value="Genomic_DNA"/>
</dbReference>
<feature type="compositionally biased region" description="Polar residues" evidence="3">
    <location>
        <begin position="331"/>
        <end position="368"/>
    </location>
</feature>
<dbReference type="InterPro" id="IPR011992">
    <property type="entry name" value="EF-hand-dom_pair"/>
</dbReference>
<proteinExistence type="predicted"/>
<feature type="compositionally biased region" description="Basic and acidic residues" evidence="3">
    <location>
        <begin position="193"/>
        <end position="206"/>
    </location>
</feature>
<keyword evidence="1" id="KW-0677">Repeat</keyword>
<dbReference type="Gene3D" id="1.10.238.10">
    <property type="entry name" value="EF-hand"/>
    <property type="match status" value="1"/>
</dbReference>
<dbReference type="SUPFAM" id="SSF47473">
    <property type="entry name" value="EF-hand"/>
    <property type="match status" value="1"/>
</dbReference>
<sequence length="414" mass="44024">MFVHFGFLRVRARKRREQESEGLTLDNSNLTPGQIAIAQKALRILGLEPRLKELSKEDFVIFLYAVGLNPTDDIIDSKLRAFKLHHKRTFTFEQLAHVWYSMLQDLTDEDEMLKRAFQFFDKDGNGEISVQELRTTMHELGDLLSEEEINAFMEILDVNNDGAVGYTEFLTMLKTQAPDLSHRGGIEGPGSNKETEQLQQQRKESPSEGSGLAATSSSEGAAPSQSTSEPQLLNVPSACVSDRGMTGEGAAAMVSPFAFAMAAGGAGGSEGVARTPASGDGAPSNGLAERTQRSVSSMQLPTFPTRRQTSLKAGVSPAAPAAPPEPLLQPDASSTLPRPNSRRLAQQSTMSRPFSGSGLLQPSPTSEPSGGLARSDGEPLSGSGPRDAADVDPLGQGALRAPSALDPGSSSEGT</sequence>
<dbReference type="PANTHER" id="PTHR23048:SF0">
    <property type="entry name" value="CALMODULIN LIKE 3"/>
    <property type="match status" value="1"/>
</dbReference>
<dbReference type="InterPro" id="IPR001751">
    <property type="entry name" value="S100/CaBP7/8-like_CS"/>
</dbReference>
<evidence type="ECO:0000256" key="1">
    <source>
        <dbReference type="ARBA" id="ARBA00022737"/>
    </source>
</evidence>
<keyword evidence="2" id="KW-0106">Calcium</keyword>
<dbReference type="PROSITE" id="PS00018">
    <property type="entry name" value="EF_HAND_1"/>
    <property type="match status" value="2"/>
</dbReference>
<evidence type="ECO:0000259" key="4">
    <source>
        <dbReference type="PROSITE" id="PS50222"/>
    </source>
</evidence>
<dbReference type="SMART" id="SM00054">
    <property type="entry name" value="EFh"/>
    <property type="match status" value="2"/>
</dbReference>
<dbReference type="GO" id="GO:0005509">
    <property type="term" value="F:calcium ion binding"/>
    <property type="evidence" value="ECO:0007669"/>
    <property type="project" value="InterPro"/>
</dbReference>
<dbReference type="InterPro" id="IPR002048">
    <property type="entry name" value="EF_hand_dom"/>
</dbReference>
<dbReference type="CDD" id="cd00051">
    <property type="entry name" value="EFh"/>
    <property type="match status" value="1"/>
</dbReference>
<dbReference type="AlphaFoldDB" id="A0A8J4AVD9"/>
<dbReference type="Proteomes" id="UP000747399">
    <property type="component" value="Unassembled WGS sequence"/>
</dbReference>
<comment type="caution">
    <text evidence="5">The sequence shown here is derived from an EMBL/GenBank/DDBJ whole genome shotgun (WGS) entry which is preliminary data.</text>
</comment>
<dbReference type="Pfam" id="PF13499">
    <property type="entry name" value="EF-hand_7"/>
    <property type="match status" value="1"/>
</dbReference>
<dbReference type="PROSITE" id="PS50222">
    <property type="entry name" value="EF_HAND_2"/>
    <property type="match status" value="2"/>
</dbReference>
<evidence type="ECO:0000256" key="3">
    <source>
        <dbReference type="SAM" id="MobiDB-lite"/>
    </source>
</evidence>
<feature type="domain" description="EF-hand" evidence="4">
    <location>
        <begin position="144"/>
        <end position="179"/>
    </location>
</feature>
<dbReference type="GO" id="GO:0016460">
    <property type="term" value="C:myosin II complex"/>
    <property type="evidence" value="ECO:0007669"/>
    <property type="project" value="TreeGrafter"/>
</dbReference>
<dbReference type="InterPro" id="IPR050230">
    <property type="entry name" value="CALM/Myosin/TropC-like"/>
</dbReference>
<feature type="compositionally biased region" description="Polar residues" evidence="3">
    <location>
        <begin position="293"/>
        <end position="311"/>
    </location>
</feature>